<dbReference type="Gene3D" id="1.10.443.10">
    <property type="entry name" value="Intergrase catalytic core"/>
    <property type="match status" value="1"/>
</dbReference>
<dbReference type="PANTHER" id="PTHR30349">
    <property type="entry name" value="PHAGE INTEGRASE-RELATED"/>
    <property type="match status" value="1"/>
</dbReference>
<dbReference type="Pfam" id="PF00589">
    <property type="entry name" value="Phage_integrase"/>
    <property type="match status" value="1"/>
</dbReference>
<dbReference type="KEGG" id="ssyi:EKG83_27105"/>
<organism evidence="5 6">
    <name type="scientific">Saccharothrix syringae</name>
    <name type="common">Nocardiopsis syringae</name>
    <dbReference type="NCBI Taxonomy" id="103733"/>
    <lineage>
        <taxon>Bacteria</taxon>
        <taxon>Bacillati</taxon>
        <taxon>Actinomycetota</taxon>
        <taxon>Actinomycetes</taxon>
        <taxon>Pseudonocardiales</taxon>
        <taxon>Pseudonocardiaceae</taxon>
        <taxon>Saccharothrix</taxon>
    </lineage>
</organism>
<dbReference type="GO" id="GO:0003677">
    <property type="term" value="F:DNA binding"/>
    <property type="evidence" value="ECO:0007669"/>
    <property type="project" value="UniProtKB-KW"/>
</dbReference>
<dbReference type="GO" id="GO:0006310">
    <property type="term" value="P:DNA recombination"/>
    <property type="evidence" value="ECO:0007669"/>
    <property type="project" value="UniProtKB-KW"/>
</dbReference>
<dbReference type="SUPFAM" id="SSF56349">
    <property type="entry name" value="DNA breaking-rejoining enzymes"/>
    <property type="match status" value="1"/>
</dbReference>
<dbReference type="CDD" id="cd00397">
    <property type="entry name" value="DNA_BRE_C"/>
    <property type="match status" value="1"/>
</dbReference>
<dbReference type="Gene3D" id="1.10.150.130">
    <property type="match status" value="1"/>
</dbReference>
<reference evidence="6" key="1">
    <citation type="journal article" date="2021" name="Curr. Microbiol.">
        <title>Complete genome of nocamycin-producing strain Saccharothrix syringae NRRL B-16468 reveals the biosynthetic potential for secondary metabolites.</title>
        <authorList>
            <person name="Mo X."/>
            <person name="Yang S."/>
        </authorList>
    </citation>
    <scope>NUCLEOTIDE SEQUENCE [LARGE SCALE GENOMIC DNA]</scope>
    <source>
        <strain evidence="6">ATCC 51364 / DSM 43886 / JCM 6844 / KCTC 9398 / NBRC 14523 / NRRL B-16468 / INA 2240</strain>
    </source>
</reference>
<dbReference type="AlphaFoldDB" id="A0A5Q0HF94"/>
<gene>
    <name evidence="5" type="ORF">EKG83_27105</name>
</gene>
<dbReference type="InterPro" id="IPR011010">
    <property type="entry name" value="DNA_brk_join_enz"/>
</dbReference>
<evidence type="ECO:0000259" key="4">
    <source>
        <dbReference type="PROSITE" id="PS51898"/>
    </source>
</evidence>
<comment type="similarity">
    <text evidence="1">Belongs to the 'phage' integrase family.</text>
</comment>
<feature type="domain" description="Tyr recombinase" evidence="4">
    <location>
        <begin position="134"/>
        <end position="319"/>
    </location>
</feature>
<evidence type="ECO:0000256" key="1">
    <source>
        <dbReference type="ARBA" id="ARBA00008857"/>
    </source>
</evidence>
<accession>A0A5Q0HF94</accession>
<protein>
    <submittedName>
        <fullName evidence="5">Site-specific integrase</fullName>
    </submittedName>
</protein>
<dbReference type="OrthoDB" id="864726at2"/>
<evidence type="ECO:0000256" key="2">
    <source>
        <dbReference type="ARBA" id="ARBA00023125"/>
    </source>
</evidence>
<evidence type="ECO:0000313" key="6">
    <source>
        <dbReference type="Proteomes" id="UP000325787"/>
    </source>
</evidence>
<dbReference type="InterPro" id="IPR013762">
    <property type="entry name" value="Integrase-like_cat_sf"/>
</dbReference>
<sequence length="334" mass="37371">MALMLLGKLGVSPEQLIGRDGVRSPLPTFAAFIPRVAGAVPEGTRKLYSTYWNKMLAVWADRRIDEIEPTDVNWLIEHAKATVVQRRSGRGGHSAAEHAFEALRCLYRHAVGNRLIDPWRVPTEHVRKPKRVKSNRRALDAGLVEEIVEVASLTGNDPKLDALLLRFHIETAARRGGALALRLRDLDPVQCLVQLREKGNVHRWQPVSPTLMSHLQRHAYTRGARDPGSAVFRYVDGQPLTDRRYDHLWSRLGEHIESVRTQGITMHWLRHTTLTWVERSFGYAVARAYAGHATASTNRYGVTATYVRASVNEVAEALSALTGEPHPLADGTDA</sequence>
<keyword evidence="2" id="KW-0238">DNA-binding</keyword>
<dbReference type="EMBL" id="CP034550">
    <property type="protein sequence ID" value="QFZ24523.1"/>
    <property type="molecule type" value="Genomic_DNA"/>
</dbReference>
<name>A0A5Q0HF94_SACSY</name>
<dbReference type="InterPro" id="IPR010998">
    <property type="entry name" value="Integrase_recombinase_N"/>
</dbReference>
<proteinExistence type="inferred from homology"/>
<dbReference type="Proteomes" id="UP000325787">
    <property type="component" value="Chromosome"/>
</dbReference>
<dbReference type="InterPro" id="IPR050090">
    <property type="entry name" value="Tyrosine_recombinase_XerCD"/>
</dbReference>
<dbReference type="InterPro" id="IPR002104">
    <property type="entry name" value="Integrase_catalytic"/>
</dbReference>
<keyword evidence="3" id="KW-0233">DNA recombination</keyword>
<evidence type="ECO:0000256" key="3">
    <source>
        <dbReference type="ARBA" id="ARBA00023172"/>
    </source>
</evidence>
<evidence type="ECO:0000313" key="5">
    <source>
        <dbReference type="EMBL" id="QFZ24523.1"/>
    </source>
</evidence>
<dbReference type="PROSITE" id="PS51898">
    <property type="entry name" value="TYR_RECOMBINASE"/>
    <property type="match status" value="1"/>
</dbReference>
<dbReference type="GO" id="GO:0015074">
    <property type="term" value="P:DNA integration"/>
    <property type="evidence" value="ECO:0007669"/>
    <property type="project" value="InterPro"/>
</dbReference>
<keyword evidence="6" id="KW-1185">Reference proteome</keyword>
<dbReference type="PANTHER" id="PTHR30349:SF41">
    <property type="entry name" value="INTEGRASE_RECOMBINASE PROTEIN MJ0367-RELATED"/>
    <property type="match status" value="1"/>
</dbReference>